<dbReference type="VEuPathDB" id="FungiDB:MAPG_06069"/>
<sequence>MINKKGSARVCPRSFCETHPLDCPADIYADETSTEPDPEESNYPQWEISIDTVGSELALAGANVTALATVEERPLLFRRSGGKRSYSVYFADLVAGQIVIRILELLSRPYNGPTAQMRAGGPNVSQNGYRRNTVDCESNEIEQFDIRSTLRTTYTGYDMDHTLELQYLQDFAYAAINGRTLSDNAINNPIPFNEMEAYWMDGQRALPPPSRNITPWTRAKFDGLNSRLYEVIGSKTNRAPFRLLSRDLNNMKGRIFNMQYDSATGEKLGSPNPRADNYMRRQIDNTFDAATGSLEEAQGFLNALRDVVAVFRYLHDPDVLDAIQRTRWRLREQCQVAEDDVPRNSKGQSPLLGLTRIFEAFDDDY</sequence>
<dbReference type="EnsemblFungi" id="MAPG_06069T0">
    <property type="protein sequence ID" value="MAPG_06069T0"/>
    <property type="gene ID" value="MAPG_06069"/>
</dbReference>
<dbReference type="STRING" id="644358.A0A0C4E126"/>
<evidence type="ECO:0000313" key="3">
    <source>
        <dbReference type="Proteomes" id="UP000011715"/>
    </source>
</evidence>
<organism evidence="2 3">
    <name type="scientific">Magnaporthiopsis poae (strain ATCC 64411 / 73-15)</name>
    <name type="common">Kentucky bluegrass fungus</name>
    <name type="synonym">Magnaporthe poae</name>
    <dbReference type="NCBI Taxonomy" id="644358"/>
    <lineage>
        <taxon>Eukaryota</taxon>
        <taxon>Fungi</taxon>
        <taxon>Dikarya</taxon>
        <taxon>Ascomycota</taxon>
        <taxon>Pezizomycotina</taxon>
        <taxon>Sordariomycetes</taxon>
        <taxon>Sordariomycetidae</taxon>
        <taxon>Magnaporthales</taxon>
        <taxon>Magnaporthaceae</taxon>
        <taxon>Magnaporthiopsis</taxon>
    </lineage>
</organism>
<dbReference type="OrthoDB" id="1046782at2759"/>
<reference evidence="1" key="3">
    <citation type="submission" date="2011-03" db="EMBL/GenBank/DDBJ databases">
        <title>Annotation of Magnaporthe poae ATCC 64411.</title>
        <authorList>
            <person name="Ma L.-J."/>
            <person name="Dead R."/>
            <person name="Young S.K."/>
            <person name="Zeng Q."/>
            <person name="Gargeya S."/>
            <person name="Fitzgerald M."/>
            <person name="Haas B."/>
            <person name="Abouelleil A."/>
            <person name="Alvarado L."/>
            <person name="Arachchi H.M."/>
            <person name="Berlin A."/>
            <person name="Brown A."/>
            <person name="Chapman S.B."/>
            <person name="Chen Z."/>
            <person name="Dunbar C."/>
            <person name="Freedman E."/>
            <person name="Gearin G."/>
            <person name="Gellesch M."/>
            <person name="Goldberg J."/>
            <person name="Griggs A."/>
            <person name="Gujja S."/>
            <person name="Heiman D."/>
            <person name="Howarth C."/>
            <person name="Larson L."/>
            <person name="Lui A."/>
            <person name="MacDonald P.J.P."/>
            <person name="Mehta T."/>
            <person name="Montmayeur A."/>
            <person name="Murphy C."/>
            <person name="Neiman D."/>
            <person name="Pearson M."/>
            <person name="Priest M."/>
            <person name="Roberts A."/>
            <person name="Saif S."/>
            <person name="Shea T."/>
            <person name="Shenoy N."/>
            <person name="Sisk P."/>
            <person name="Stolte C."/>
            <person name="Sykes S."/>
            <person name="Yandava C."/>
            <person name="Wortman J."/>
            <person name="Nusbaum C."/>
            <person name="Birren B."/>
        </authorList>
    </citation>
    <scope>NUCLEOTIDE SEQUENCE</scope>
    <source>
        <strain evidence="1">ATCC 64411</strain>
    </source>
</reference>
<evidence type="ECO:0000313" key="2">
    <source>
        <dbReference type="EnsemblFungi" id="MAPG_06069T0"/>
    </source>
</evidence>
<dbReference type="EMBL" id="ADBL01001454">
    <property type="status" value="NOT_ANNOTATED_CDS"/>
    <property type="molecule type" value="Genomic_DNA"/>
</dbReference>
<name>A0A0C4E126_MAGP6</name>
<reference evidence="3" key="2">
    <citation type="submission" date="2010-05" db="EMBL/GenBank/DDBJ databases">
        <title>The genome sequence of Magnaporthe poae strain ATCC 64411.</title>
        <authorList>
            <person name="Ma L.-J."/>
            <person name="Dead R."/>
            <person name="Young S."/>
            <person name="Zeng Q."/>
            <person name="Koehrsen M."/>
            <person name="Alvarado L."/>
            <person name="Berlin A."/>
            <person name="Chapman S.B."/>
            <person name="Chen Z."/>
            <person name="Freedman E."/>
            <person name="Gellesch M."/>
            <person name="Goldberg J."/>
            <person name="Griggs A."/>
            <person name="Gujja S."/>
            <person name="Heilman E.R."/>
            <person name="Heiman D."/>
            <person name="Hepburn T."/>
            <person name="Howarth C."/>
            <person name="Jen D."/>
            <person name="Larson L."/>
            <person name="Mehta T."/>
            <person name="Neiman D."/>
            <person name="Pearson M."/>
            <person name="Roberts A."/>
            <person name="Saif S."/>
            <person name="Shea T."/>
            <person name="Shenoy N."/>
            <person name="Sisk P."/>
            <person name="Stolte C."/>
            <person name="Sykes S."/>
            <person name="Walk T."/>
            <person name="White J."/>
            <person name="Yandava C."/>
            <person name="Haas B."/>
            <person name="Nusbaum C."/>
            <person name="Birren B."/>
        </authorList>
    </citation>
    <scope>NUCLEOTIDE SEQUENCE [LARGE SCALE GENOMIC DNA]</scope>
    <source>
        <strain evidence="3">ATCC 64411 / 73-15</strain>
    </source>
</reference>
<keyword evidence="3" id="KW-1185">Reference proteome</keyword>
<reference evidence="1" key="1">
    <citation type="submission" date="2010-05" db="EMBL/GenBank/DDBJ databases">
        <title>The Genome Sequence of Magnaporthe poae strain ATCC 64411.</title>
        <authorList>
            <consortium name="The Broad Institute Genome Sequencing Platform"/>
            <consortium name="Broad Institute Genome Sequencing Center for Infectious Disease"/>
            <person name="Ma L.-J."/>
            <person name="Dead R."/>
            <person name="Young S."/>
            <person name="Zeng Q."/>
            <person name="Koehrsen M."/>
            <person name="Alvarado L."/>
            <person name="Berlin A."/>
            <person name="Chapman S.B."/>
            <person name="Chen Z."/>
            <person name="Freedman E."/>
            <person name="Gellesch M."/>
            <person name="Goldberg J."/>
            <person name="Griggs A."/>
            <person name="Gujja S."/>
            <person name="Heilman E.R."/>
            <person name="Heiman D."/>
            <person name="Hepburn T."/>
            <person name="Howarth C."/>
            <person name="Jen D."/>
            <person name="Larson L."/>
            <person name="Mehta T."/>
            <person name="Neiman D."/>
            <person name="Pearson M."/>
            <person name="Roberts A."/>
            <person name="Saif S."/>
            <person name="Shea T."/>
            <person name="Shenoy N."/>
            <person name="Sisk P."/>
            <person name="Stolte C."/>
            <person name="Sykes S."/>
            <person name="Walk T."/>
            <person name="White J."/>
            <person name="Yandava C."/>
            <person name="Haas B."/>
            <person name="Nusbaum C."/>
            <person name="Birren B."/>
        </authorList>
    </citation>
    <scope>NUCLEOTIDE SEQUENCE</scope>
    <source>
        <strain evidence="1">ATCC 64411</strain>
    </source>
</reference>
<accession>A0A0C4E126</accession>
<gene>
    <name evidence="1" type="ORF">MAPG_06069</name>
</gene>
<proteinExistence type="predicted"/>
<reference evidence="2" key="5">
    <citation type="submission" date="2015-06" db="UniProtKB">
        <authorList>
            <consortium name="EnsemblFungi"/>
        </authorList>
    </citation>
    <scope>IDENTIFICATION</scope>
    <source>
        <strain evidence="2">ATCC 64411</strain>
    </source>
</reference>
<protein>
    <submittedName>
        <fullName evidence="1 2">Uncharacterized protein</fullName>
    </submittedName>
</protein>
<evidence type="ECO:0000313" key="1">
    <source>
        <dbReference type="EMBL" id="KLU87064.1"/>
    </source>
</evidence>
<dbReference type="AlphaFoldDB" id="A0A0C4E126"/>
<reference evidence="2" key="4">
    <citation type="journal article" date="2015" name="G3 (Bethesda)">
        <title>Genome sequences of three phytopathogenic species of the Magnaporthaceae family of fungi.</title>
        <authorList>
            <person name="Okagaki L.H."/>
            <person name="Nunes C.C."/>
            <person name="Sailsbery J."/>
            <person name="Clay B."/>
            <person name="Brown D."/>
            <person name="John T."/>
            <person name="Oh Y."/>
            <person name="Young N."/>
            <person name="Fitzgerald M."/>
            <person name="Haas B.J."/>
            <person name="Zeng Q."/>
            <person name="Young S."/>
            <person name="Adiconis X."/>
            <person name="Fan L."/>
            <person name="Levin J.Z."/>
            <person name="Mitchell T.K."/>
            <person name="Okubara P.A."/>
            <person name="Farman M.L."/>
            <person name="Kohn L.M."/>
            <person name="Birren B."/>
            <person name="Ma L.-J."/>
            <person name="Dean R.A."/>
        </authorList>
    </citation>
    <scope>NUCLEOTIDE SEQUENCE</scope>
    <source>
        <strain evidence="2">ATCC 64411 / 73-15</strain>
    </source>
</reference>
<dbReference type="EMBL" id="GL876970">
    <property type="protein sequence ID" value="KLU87064.1"/>
    <property type="molecule type" value="Genomic_DNA"/>
</dbReference>
<dbReference type="Proteomes" id="UP000011715">
    <property type="component" value="Unassembled WGS sequence"/>
</dbReference>